<evidence type="ECO:0000256" key="5">
    <source>
        <dbReference type="ARBA" id="ARBA00023251"/>
    </source>
</evidence>
<name>C0W088_9ACTO</name>
<evidence type="ECO:0000313" key="7">
    <source>
        <dbReference type="EMBL" id="EEH63947.1"/>
    </source>
</evidence>
<dbReference type="SMART" id="SM00382">
    <property type="entry name" value="AAA"/>
    <property type="match status" value="1"/>
</dbReference>
<dbReference type="eggNOG" id="COG1131">
    <property type="taxonomic scope" value="Bacteria"/>
</dbReference>
<dbReference type="GO" id="GO:0005886">
    <property type="term" value="C:plasma membrane"/>
    <property type="evidence" value="ECO:0007669"/>
    <property type="project" value="UniProtKB-SubCell"/>
</dbReference>
<dbReference type="InterPro" id="IPR003439">
    <property type="entry name" value="ABC_transporter-like_ATP-bd"/>
</dbReference>
<dbReference type="Gene3D" id="3.40.50.300">
    <property type="entry name" value="P-loop containing nucleotide triphosphate hydrolases"/>
    <property type="match status" value="1"/>
</dbReference>
<dbReference type="PROSITE" id="PS00211">
    <property type="entry name" value="ABC_TRANSPORTER_1"/>
    <property type="match status" value="1"/>
</dbReference>
<dbReference type="STRING" id="525245.HMPREF0044_0966"/>
<sequence length="335" mass="36970">MSWLKIVKSILQIAACEQQTRSMETLFTDEASLALQAKEVTKTFGEKTAVNSLTLEIKQGEIVALLGHNGAGKTTLLDMCLGLQTPNAGHTRLFGLKPGEALSRSLAGAMQQAGGLLVDYKVETFLKCVASTYTNPLGMEELLEVTDLTQLRQKKIVKLSGGEQQRVRFATALVGNPQLLILDEPTSGMDAVARKTFWELMQRFADQGKTIIFATHYLAEAEAFAERTVIMKDGQILIDDLTANIRRNFQEQILHIRFTDESANAVAKTLVEKFAGHITSYQVKPQSLELSGKDFDAVARYLLDQPQAYGLELTNTSLEEIYTRLVGHAKEGSEN</sequence>
<keyword evidence="4 7" id="KW-0067">ATP-binding</keyword>
<dbReference type="PANTHER" id="PTHR42711">
    <property type="entry name" value="ABC TRANSPORTER ATP-BINDING PROTEIN"/>
    <property type="match status" value="1"/>
</dbReference>
<comment type="caution">
    <text evidence="7">The sequence shown here is derived from an EMBL/GenBank/DDBJ whole genome shotgun (WGS) entry which is preliminary data.</text>
</comment>
<dbReference type="CDD" id="cd03230">
    <property type="entry name" value="ABC_DR_subfamily_A"/>
    <property type="match status" value="1"/>
</dbReference>
<keyword evidence="5" id="KW-0046">Antibiotic resistance</keyword>
<dbReference type="PANTHER" id="PTHR42711:SF17">
    <property type="entry name" value="ABC TRANSPORTER ATP-BINDING PROTEIN"/>
    <property type="match status" value="1"/>
</dbReference>
<keyword evidence="8" id="KW-1185">Reference proteome</keyword>
<keyword evidence="3" id="KW-0547">Nucleotide-binding</keyword>
<evidence type="ECO:0000256" key="2">
    <source>
        <dbReference type="ARBA" id="ARBA00022448"/>
    </source>
</evidence>
<dbReference type="GO" id="GO:0005524">
    <property type="term" value="F:ATP binding"/>
    <property type="evidence" value="ECO:0007669"/>
    <property type="project" value="UniProtKB-KW"/>
</dbReference>
<proteinExistence type="predicted"/>
<organism evidence="7 8">
    <name type="scientific">Gleimia coleocanis DSM 15436</name>
    <dbReference type="NCBI Taxonomy" id="525245"/>
    <lineage>
        <taxon>Bacteria</taxon>
        <taxon>Bacillati</taxon>
        <taxon>Actinomycetota</taxon>
        <taxon>Actinomycetes</taxon>
        <taxon>Actinomycetales</taxon>
        <taxon>Actinomycetaceae</taxon>
        <taxon>Gleimia</taxon>
    </lineage>
</organism>
<dbReference type="SUPFAM" id="SSF52540">
    <property type="entry name" value="P-loop containing nucleoside triphosphate hydrolases"/>
    <property type="match status" value="1"/>
</dbReference>
<evidence type="ECO:0000313" key="8">
    <source>
        <dbReference type="Proteomes" id="UP000010301"/>
    </source>
</evidence>
<dbReference type="InterPro" id="IPR050763">
    <property type="entry name" value="ABC_transporter_ATP-binding"/>
</dbReference>
<evidence type="ECO:0000256" key="1">
    <source>
        <dbReference type="ARBA" id="ARBA00004202"/>
    </source>
</evidence>
<comment type="subcellular location">
    <subcellularLocation>
        <location evidence="1">Cell membrane</location>
        <topology evidence="1">Peripheral membrane protein</topology>
    </subcellularLocation>
</comment>
<dbReference type="HOGENOM" id="CLU_000604_1_2_11"/>
<dbReference type="InterPro" id="IPR003593">
    <property type="entry name" value="AAA+_ATPase"/>
</dbReference>
<dbReference type="InterPro" id="IPR027417">
    <property type="entry name" value="P-loop_NTPase"/>
</dbReference>
<dbReference type="EMBL" id="ACFG01000030">
    <property type="protein sequence ID" value="EEH63947.1"/>
    <property type="molecule type" value="Genomic_DNA"/>
</dbReference>
<dbReference type="GO" id="GO:0046677">
    <property type="term" value="P:response to antibiotic"/>
    <property type="evidence" value="ECO:0007669"/>
    <property type="project" value="UniProtKB-KW"/>
</dbReference>
<dbReference type="AlphaFoldDB" id="C0W088"/>
<dbReference type="PROSITE" id="PS50893">
    <property type="entry name" value="ABC_TRANSPORTER_2"/>
    <property type="match status" value="1"/>
</dbReference>
<accession>C0W088</accession>
<protein>
    <submittedName>
        <fullName evidence="7">ABC transporter, ATP-binding protein</fullName>
    </submittedName>
</protein>
<dbReference type="GO" id="GO:0016887">
    <property type="term" value="F:ATP hydrolysis activity"/>
    <property type="evidence" value="ECO:0007669"/>
    <property type="project" value="InterPro"/>
</dbReference>
<feature type="domain" description="ABC transporter" evidence="6">
    <location>
        <begin position="35"/>
        <end position="258"/>
    </location>
</feature>
<keyword evidence="2" id="KW-0813">Transport</keyword>
<evidence type="ECO:0000259" key="6">
    <source>
        <dbReference type="PROSITE" id="PS50893"/>
    </source>
</evidence>
<evidence type="ECO:0000256" key="3">
    <source>
        <dbReference type="ARBA" id="ARBA00022741"/>
    </source>
</evidence>
<dbReference type="Proteomes" id="UP000010301">
    <property type="component" value="Unassembled WGS sequence"/>
</dbReference>
<reference evidence="7 8" key="1">
    <citation type="submission" date="2009-01" db="EMBL/GenBank/DDBJ databases">
        <authorList>
            <person name="Qin X."/>
            <person name="Bachman B."/>
            <person name="Battles P."/>
            <person name="Bell A."/>
            <person name="Bess C."/>
            <person name="Bickham C."/>
            <person name="Chaboub L."/>
            <person name="Chen D."/>
            <person name="Coyle M."/>
            <person name="Deiros D.R."/>
            <person name="Dinh H."/>
            <person name="Forbes L."/>
            <person name="Fowler G."/>
            <person name="Francisco L."/>
            <person name="Fu Q."/>
            <person name="Gubbala S."/>
            <person name="Hale W."/>
            <person name="Han Y."/>
            <person name="Hemphill L."/>
            <person name="Highlander S.K."/>
            <person name="Hirani K."/>
            <person name="Hogues M."/>
            <person name="Jackson L."/>
            <person name="Jakkamsetti A."/>
            <person name="Javaid M."/>
            <person name="Jiang H."/>
            <person name="Korchina V."/>
            <person name="Kovar C."/>
            <person name="Lara F."/>
            <person name="Lee S."/>
            <person name="Mata R."/>
            <person name="Mathew T."/>
            <person name="Moen C."/>
            <person name="Morales K."/>
            <person name="Munidasa M."/>
            <person name="Nazareth L."/>
            <person name="Ngo R."/>
            <person name="Nguyen L."/>
            <person name="Okwuonu G."/>
            <person name="Ongeri F."/>
            <person name="Patil S."/>
            <person name="Petrosino J."/>
            <person name="Pham C."/>
            <person name="Pham P."/>
            <person name="Pu L.-L."/>
            <person name="Puazo M."/>
            <person name="Raj R."/>
            <person name="Reid J."/>
            <person name="Rouhana J."/>
            <person name="Saada N."/>
            <person name="Shang Y."/>
            <person name="Simmons D."/>
            <person name="Thornton R."/>
            <person name="Warren J."/>
            <person name="Weissenberger G."/>
            <person name="Zhang J."/>
            <person name="Zhang L."/>
            <person name="Zhou C."/>
            <person name="Zhu D."/>
            <person name="Muzny D."/>
            <person name="Worley K."/>
            <person name="Gibbs R."/>
        </authorList>
    </citation>
    <scope>NUCLEOTIDE SEQUENCE [LARGE SCALE GENOMIC DNA]</scope>
    <source>
        <strain evidence="7 8">DSM 15436</strain>
    </source>
</reference>
<evidence type="ECO:0000256" key="4">
    <source>
        <dbReference type="ARBA" id="ARBA00022840"/>
    </source>
</evidence>
<gene>
    <name evidence="7" type="ORF">HMPREF0044_0966</name>
</gene>
<dbReference type="Pfam" id="PF00005">
    <property type="entry name" value="ABC_tran"/>
    <property type="match status" value="1"/>
</dbReference>
<dbReference type="InterPro" id="IPR017871">
    <property type="entry name" value="ABC_transporter-like_CS"/>
</dbReference>